<proteinExistence type="predicted"/>
<dbReference type="EMBL" id="HBFA01031651">
    <property type="protein sequence ID" value="CAD8682465.1"/>
    <property type="molecule type" value="Transcribed_RNA"/>
</dbReference>
<feature type="region of interest" description="Disordered" evidence="1">
    <location>
        <begin position="185"/>
        <end position="218"/>
    </location>
</feature>
<feature type="region of interest" description="Disordered" evidence="1">
    <location>
        <begin position="350"/>
        <end position="369"/>
    </location>
</feature>
<reference evidence="2" key="1">
    <citation type="submission" date="2021-01" db="EMBL/GenBank/DDBJ databases">
        <authorList>
            <person name="Corre E."/>
            <person name="Pelletier E."/>
            <person name="Niang G."/>
            <person name="Scheremetjew M."/>
            <person name="Finn R."/>
            <person name="Kale V."/>
            <person name="Holt S."/>
            <person name="Cochrane G."/>
            <person name="Meng A."/>
            <person name="Brown T."/>
            <person name="Cohen L."/>
        </authorList>
    </citation>
    <scope>NUCLEOTIDE SEQUENCE</scope>
    <source>
        <strain evidence="2">CCMP722</strain>
    </source>
</reference>
<evidence type="ECO:0000313" key="2">
    <source>
        <dbReference type="EMBL" id="CAD8682465.1"/>
    </source>
</evidence>
<feature type="compositionally biased region" description="Polar residues" evidence="1">
    <location>
        <begin position="192"/>
        <end position="207"/>
    </location>
</feature>
<evidence type="ECO:0000256" key="1">
    <source>
        <dbReference type="SAM" id="MobiDB-lite"/>
    </source>
</evidence>
<name>A0A7S0RN12_9CHLO</name>
<organism evidence="2">
    <name type="scientific">Pyramimonas obovata</name>
    <dbReference type="NCBI Taxonomy" id="1411642"/>
    <lineage>
        <taxon>Eukaryota</taxon>
        <taxon>Viridiplantae</taxon>
        <taxon>Chlorophyta</taxon>
        <taxon>Pyramimonadophyceae</taxon>
        <taxon>Pyramimonadales</taxon>
        <taxon>Pyramimonadaceae</taxon>
        <taxon>Pyramimonas</taxon>
        <taxon>Pyramimonas incertae sedis</taxon>
    </lineage>
</organism>
<feature type="region of interest" description="Disordered" evidence="1">
    <location>
        <begin position="397"/>
        <end position="425"/>
    </location>
</feature>
<gene>
    <name evidence="2" type="ORF">POBO1169_LOCUS15934</name>
</gene>
<accession>A0A7S0RN12</accession>
<dbReference type="AlphaFoldDB" id="A0A7S0RN12"/>
<sequence length="449" mass="48502">MQSLAGVQMLAAEAVSFRDAVQVKKSSPKLPKTKVYSVFAPRSMGVEESAQEKRSKTHEKLRRLMSGRQTPLSEVAKPAAPSPFACYSTMSDEEIAREVESKRGVVTKQVEIYPPTVFHTGYQQSINMAPRKAKAGKAEAHKRVNAIMASGTKTKIVVLKPERPYKSAPTSLTSEMLEGIVKQLNKKKSKRSNNTAGIKTAAKSSGSPLDEAREASQQRLRALMSGKQTPVSEAVKAGLKGAMPQYRNMSQADIEALVERTREKVDRIIAEEKAEKAAGRAARTAAAAAKRAATRAARGRALPEGVTVVAEAGRSLGASPLRRLDDGHQLAPAEASVDEAREAAQRRLRSLMASKQTPASEAAKADRLKGAMPQYSKYSDAEITSLVENQKRKNANGVIVEERDQAALSREGDDGAEAEYEQQQTELAEAQGKIRAFMATEAAAANDQC</sequence>
<protein>
    <submittedName>
        <fullName evidence="2">Uncharacterized protein</fullName>
    </submittedName>
</protein>
<feature type="compositionally biased region" description="Basic and acidic residues" evidence="1">
    <location>
        <begin position="400"/>
        <end position="413"/>
    </location>
</feature>